<keyword evidence="3" id="KW-1185">Reference proteome</keyword>
<sequence length="75" mass="8154">MNTLDSPATAQRIVTVLAAAIALISILSLAFVLIQYAAGTTPFTQVMAVGLYGLPVAFLLLITLLLLRIRTRRRR</sequence>
<accession>A0A1R4FIT3</accession>
<feature type="transmembrane region" description="Helical" evidence="1">
    <location>
        <begin position="46"/>
        <end position="67"/>
    </location>
</feature>
<gene>
    <name evidence="2" type="ORF">FM101_04155</name>
</gene>
<keyword evidence="1" id="KW-0472">Membrane</keyword>
<keyword evidence="1" id="KW-1133">Transmembrane helix</keyword>
<feature type="transmembrane region" description="Helical" evidence="1">
    <location>
        <begin position="12"/>
        <end position="34"/>
    </location>
</feature>
<organism evidence="2 3">
    <name type="scientific">Arthrobacter rhombi</name>
    <dbReference type="NCBI Taxonomy" id="71253"/>
    <lineage>
        <taxon>Bacteria</taxon>
        <taxon>Bacillati</taxon>
        <taxon>Actinomycetota</taxon>
        <taxon>Actinomycetes</taxon>
        <taxon>Micrococcales</taxon>
        <taxon>Micrococcaceae</taxon>
        <taxon>Arthrobacter</taxon>
    </lineage>
</organism>
<reference evidence="2 3" key="1">
    <citation type="submission" date="2017-02" db="EMBL/GenBank/DDBJ databases">
        <authorList>
            <person name="Peterson S.W."/>
        </authorList>
    </citation>
    <scope>NUCLEOTIDE SEQUENCE [LARGE SCALE GENOMIC DNA]</scope>
    <source>
        <strain evidence="2 3">B Ar 00.02</strain>
    </source>
</reference>
<dbReference type="Proteomes" id="UP000195913">
    <property type="component" value="Unassembled WGS sequence"/>
</dbReference>
<proteinExistence type="predicted"/>
<name>A0A1R4FIT3_9MICC</name>
<protein>
    <submittedName>
        <fullName evidence="2">Uncharacterized protein</fullName>
    </submittedName>
</protein>
<dbReference type="AlphaFoldDB" id="A0A1R4FIT3"/>
<evidence type="ECO:0000313" key="2">
    <source>
        <dbReference type="EMBL" id="SJM55798.1"/>
    </source>
</evidence>
<dbReference type="RefSeq" id="WP_086995872.1">
    <property type="nucleotide sequence ID" value="NZ_FUHW01000019.1"/>
</dbReference>
<evidence type="ECO:0000313" key="3">
    <source>
        <dbReference type="Proteomes" id="UP000195913"/>
    </source>
</evidence>
<dbReference type="EMBL" id="FUHW01000019">
    <property type="protein sequence ID" value="SJM55798.1"/>
    <property type="molecule type" value="Genomic_DNA"/>
</dbReference>
<evidence type="ECO:0000256" key="1">
    <source>
        <dbReference type="SAM" id="Phobius"/>
    </source>
</evidence>
<keyword evidence="1" id="KW-0812">Transmembrane</keyword>